<dbReference type="InterPro" id="IPR050496">
    <property type="entry name" value="SNF2_RAD54_helicase_repair"/>
</dbReference>
<feature type="compositionally biased region" description="Basic and acidic residues" evidence="2">
    <location>
        <begin position="875"/>
        <end position="886"/>
    </location>
</feature>
<sequence length="943" mass="107021">MESGTSRLEKLLESIQNGDDESEELQIPQGLRNRLYPHQLSGVQWLWKMHNSPYKGALLADDMGLGKTVQVCAYLQSIADRGLLDSCLIVVPNSVVPVWQNAFREWTRLPVILFHSVSPKGKKDIQDKVHNAFSVVLTTYGTLDRNVEYFSAFWTDTDQASWDYVVLDEGHKIKNSKSENSQCLKDIPSKHRIMLTGTPLQNNLLEMWNIMDWLCNHQLLGERSAFDHVFRKPIERGNDKRATQDIRDYGDMMAKQLHDEIFKVTLRREKSAVFRDSSIPAISKKTEIVLWCRMNARQIAMYECFLQSNRVKTALKTAKQALPSLIVLQKMRGMEGGLTRRTNHVMLLNQKERRTVNEVAVREAGVSQGVLFDGIFGDGASDLDSTEATEDEEETDEEKTEEEETEEEEEENEETDITKKDEANLSAMEYALLIQKQRQAKLEASKPDPKPDPASSAAPKEPKGLSIRKLQSLLRQLSEEALYAYGNKLSVVVPLVARLRSEGNRVIVFARYLKMLLILDECFQRRGIRTIHYNGMLGLEQRAAALAAFKQSGSGVLLITVGAGGEGITVTEADRIVLLDPNWNPTVDEQAIDRAYRIGQTKNVIVYRCVTCGTIEEKMYARQVWKQCLNKKVIENKHTLRHFSKDELKDLFQLNDPQHSAMRANIAELRLQVDLPENPSHMRFLQSLDIDGISEHSQLFTLDHEQIRKIVQSSLQNQIQSSDLRKLLQGNFAQHPVSPRKPANPRKILSKNLNKGQYYFSSSDFPRFEEPARSGFDRHREASRRSQYSRPFHSRPHAENTVSPDWMFAKKRRAALTANSRSNQAENEAGRGNGETGETQSVQRRKRFVPDRTKASKRIQLNELNGSNGLNGGMEARRSEEGKNASREALIGSQNPINERRDEILELGSSSDSDVEVVSVRRPRKRVVVDLANGSESDGENAL</sequence>
<feature type="domain" description="Helicase ATP-binding" evidence="3">
    <location>
        <begin position="48"/>
        <end position="217"/>
    </location>
</feature>
<dbReference type="Pfam" id="PF00271">
    <property type="entry name" value="Helicase_C"/>
    <property type="match status" value="1"/>
</dbReference>
<dbReference type="InParanoid" id="D8M609"/>
<dbReference type="PROSITE" id="PS51194">
    <property type="entry name" value="HELICASE_CTER"/>
    <property type="match status" value="1"/>
</dbReference>
<keyword evidence="1" id="KW-0378">Hydrolase</keyword>
<feature type="domain" description="Helicase C-terminal" evidence="4">
    <location>
        <begin position="469"/>
        <end position="644"/>
    </location>
</feature>
<accession>D8M609</accession>
<dbReference type="SMART" id="SM00487">
    <property type="entry name" value="DEXDc"/>
    <property type="match status" value="1"/>
</dbReference>
<dbReference type="InterPro" id="IPR001650">
    <property type="entry name" value="Helicase_C-like"/>
</dbReference>
<dbReference type="AlphaFoldDB" id="D8M609"/>
<dbReference type="InterPro" id="IPR038718">
    <property type="entry name" value="SNF2-like_sf"/>
</dbReference>
<dbReference type="GO" id="GO:0005524">
    <property type="term" value="F:ATP binding"/>
    <property type="evidence" value="ECO:0007669"/>
    <property type="project" value="InterPro"/>
</dbReference>
<organism evidence="5">
    <name type="scientific">Blastocystis hominis</name>
    <dbReference type="NCBI Taxonomy" id="12968"/>
    <lineage>
        <taxon>Eukaryota</taxon>
        <taxon>Sar</taxon>
        <taxon>Stramenopiles</taxon>
        <taxon>Bigyra</taxon>
        <taxon>Opalozoa</taxon>
        <taxon>Opalinata</taxon>
        <taxon>Blastocystidae</taxon>
        <taxon>Blastocystis</taxon>
    </lineage>
</organism>
<evidence type="ECO:0000313" key="5">
    <source>
        <dbReference type="EMBL" id="CBK23608.2"/>
    </source>
</evidence>
<feature type="compositionally biased region" description="Polar residues" evidence="2">
    <location>
        <begin position="817"/>
        <end position="826"/>
    </location>
</feature>
<dbReference type="GeneID" id="24920546"/>
<dbReference type="Proteomes" id="UP000008312">
    <property type="component" value="Unassembled WGS sequence"/>
</dbReference>
<feature type="compositionally biased region" description="Basic and acidic residues" evidence="2">
    <location>
        <begin position="769"/>
        <end position="784"/>
    </location>
</feature>
<dbReference type="Gene3D" id="3.40.50.10810">
    <property type="entry name" value="Tandem AAA-ATPase domain"/>
    <property type="match status" value="1"/>
</dbReference>
<dbReference type="PROSITE" id="PS51192">
    <property type="entry name" value="HELICASE_ATP_BIND_1"/>
    <property type="match status" value="1"/>
</dbReference>
<feature type="region of interest" description="Disordered" evidence="2">
    <location>
        <begin position="769"/>
        <end position="896"/>
    </location>
</feature>
<dbReference type="GO" id="GO:0015616">
    <property type="term" value="F:DNA translocase activity"/>
    <property type="evidence" value="ECO:0007669"/>
    <property type="project" value="TreeGrafter"/>
</dbReference>
<keyword evidence="6" id="KW-1185">Reference proteome</keyword>
<dbReference type="InterPro" id="IPR049730">
    <property type="entry name" value="SNF2/RAD54-like_C"/>
</dbReference>
<dbReference type="CDD" id="cd18001">
    <property type="entry name" value="DEXHc_ERCC6L"/>
    <property type="match status" value="1"/>
</dbReference>
<dbReference type="InterPro" id="IPR014001">
    <property type="entry name" value="Helicase_ATP-bd"/>
</dbReference>
<dbReference type="PANTHER" id="PTHR45629">
    <property type="entry name" value="SNF2/RAD54 FAMILY MEMBER"/>
    <property type="match status" value="1"/>
</dbReference>
<dbReference type="InterPro" id="IPR000330">
    <property type="entry name" value="SNF2_N"/>
</dbReference>
<dbReference type="GO" id="GO:0016787">
    <property type="term" value="F:hydrolase activity"/>
    <property type="evidence" value="ECO:0007669"/>
    <property type="project" value="UniProtKB-KW"/>
</dbReference>
<dbReference type="EMBL" id="FN668661">
    <property type="protein sequence ID" value="CBK23608.2"/>
    <property type="molecule type" value="Genomic_DNA"/>
</dbReference>
<reference evidence="5" key="1">
    <citation type="submission" date="2010-02" db="EMBL/GenBank/DDBJ databases">
        <title>Sequencing and annotation of the Blastocystis hominis genome.</title>
        <authorList>
            <person name="Wincker P."/>
        </authorList>
    </citation>
    <scope>NUCLEOTIDE SEQUENCE</scope>
    <source>
        <strain evidence="5">Singapore isolate B</strain>
    </source>
</reference>
<evidence type="ECO:0000256" key="1">
    <source>
        <dbReference type="ARBA" id="ARBA00022801"/>
    </source>
</evidence>
<evidence type="ECO:0000313" key="6">
    <source>
        <dbReference type="Proteomes" id="UP000008312"/>
    </source>
</evidence>
<dbReference type="OrthoDB" id="413460at2759"/>
<proteinExistence type="predicted"/>
<feature type="region of interest" description="Disordered" evidence="2">
    <location>
        <begin position="440"/>
        <end position="464"/>
    </location>
</feature>
<dbReference type="SUPFAM" id="SSF52540">
    <property type="entry name" value="P-loop containing nucleoside triphosphate hydrolases"/>
    <property type="match status" value="2"/>
</dbReference>
<name>D8M609_BLAHO</name>
<dbReference type="Pfam" id="PF00176">
    <property type="entry name" value="SNF2-rel_dom"/>
    <property type="match status" value="1"/>
</dbReference>
<protein>
    <submittedName>
        <fullName evidence="5">Uncharacterized protein</fullName>
    </submittedName>
</protein>
<dbReference type="RefSeq" id="XP_012897656.1">
    <property type="nucleotide sequence ID" value="XM_013042202.1"/>
</dbReference>
<dbReference type="SMART" id="SM00490">
    <property type="entry name" value="HELICc"/>
    <property type="match status" value="1"/>
</dbReference>
<feature type="compositionally biased region" description="Acidic residues" evidence="2">
    <location>
        <begin position="384"/>
        <end position="415"/>
    </location>
</feature>
<dbReference type="CDD" id="cd18793">
    <property type="entry name" value="SF2_C_SNF"/>
    <property type="match status" value="1"/>
</dbReference>
<feature type="region of interest" description="Disordered" evidence="2">
    <location>
        <begin position="377"/>
        <end position="422"/>
    </location>
</feature>
<gene>
    <name evidence="5" type="ORF">GSBLH_T00003447001</name>
</gene>
<evidence type="ECO:0000259" key="3">
    <source>
        <dbReference type="PROSITE" id="PS51192"/>
    </source>
</evidence>
<dbReference type="PANTHER" id="PTHR45629:SF7">
    <property type="entry name" value="DNA EXCISION REPAIR PROTEIN ERCC-6-RELATED"/>
    <property type="match status" value="1"/>
</dbReference>
<feature type="compositionally biased region" description="Basic and acidic residues" evidence="2">
    <location>
        <begin position="440"/>
        <end position="451"/>
    </location>
</feature>
<evidence type="ECO:0000259" key="4">
    <source>
        <dbReference type="PROSITE" id="PS51194"/>
    </source>
</evidence>
<dbReference type="Gene3D" id="3.40.50.300">
    <property type="entry name" value="P-loop containing nucleotide triphosphate hydrolases"/>
    <property type="match status" value="1"/>
</dbReference>
<dbReference type="InterPro" id="IPR027417">
    <property type="entry name" value="P-loop_NTPase"/>
</dbReference>
<evidence type="ECO:0000256" key="2">
    <source>
        <dbReference type="SAM" id="MobiDB-lite"/>
    </source>
</evidence>